<feature type="transmembrane region" description="Helical" evidence="7">
    <location>
        <begin position="103"/>
        <end position="123"/>
    </location>
</feature>
<keyword evidence="5" id="KW-0325">Glycoprotein</keyword>
<dbReference type="Pfam" id="PF12129">
    <property type="entry name" value="PHTF1-2_N"/>
    <property type="match status" value="1"/>
</dbReference>
<feature type="transmembrane region" description="Helical" evidence="7">
    <location>
        <begin position="520"/>
        <end position="544"/>
    </location>
</feature>
<feature type="domain" description="PHTF1/2 N-terminal" evidence="8">
    <location>
        <begin position="7"/>
        <end position="157"/>
    </location>
</feature>
<dbReference type="OrthoDB" id="10066656at2759"/>
<keyword evidence="4 7" id="KW-0472">Membrane</keyword>
<gene>
    <name evidence="9" type="ORF">EB796_022088</name>
</gene>
<dbReference type="Proteomes" id="UP000593567">
    <property type="component" value="Unassembled WGS sequence"/>
</dbReference>
<keyword evidence="2 7" id="KW-0812">Transmembrane</keyword>
<organism evidence="9 10">
    <name type="scientific">Bugula neritina</name>
    <name type="common">Brown bryozoan</name>
    <name type="synonym">Sertularia neritina</name>
    <dbReference type="NCBI Taxonomy" id="10212"/>
    <lineage>
        <taxon>Eukaryota</taxon>
        <taxon>Metazoa</taxon>
        <taxon>Spiralia</taxon>
        <taxon>Lophotrochozoa</taxon>
        <taxon>Bryozoa</taxon>
        <taxon>Gymnolaemata</taxon>
        <taxon>Cheilostomatida</taxon>
        <taxon>Flustrina</taxon>
        <taxon>Buguloidea</taxon>
        <taxon>Bugulidae</taxon>
        <taxon>Bugula</taxon>
    </lineage>
</organism>
<accession>A0A7J7J0K4</accession>
<evidence type="ECO:0000256" key="7">
    <source>
        <dbReference type="SAM" id="Phobius"/>
    </source>
</evidence>
<evidence type="ECO:0000313" key="9">
    <source>
        <dbReference type="EMBL" id="KAF6019615.1"/>
    </source>
</evidence>
<feature type="region of interest" description="Disordered" evidence="6">
    <location>
        <begin position="241"/>
        <end position="289"/>
    </location>
</feature>
<keyword evidence="10" id="KW-1185">Reference proteome</keyword>
<protein>
    <recommendedName>
        <fullName evidence="8">PHTF1/2 N-terminal domain-containing protein</fullName>
    </recommendedName>
</protein>
<comment type="caution">
    <text evidence="9">The sequence shown here is derived from an EMBL/GenBank/DDBJ whole genome shotgun (WGS) entry which is preliminary data.</text>
</comment>
<evidence type="ECO:0000256" key="2">
    <source>
        <dbReference type="ARBA" id="ARBA00022692"/>
    </source>
</evidence>
<feature type="compositionally biased region" description="Basic and acidic residues" evidence="6">
    <location>
        <begin position="259"/>
        <end position="274"/>
    </location>
</feature>
<dbReference type="PANTHER" id="PTHR12680:SF6">
    <property type="entry name" value="PROTEIN PHTF"/>
    <property type="match status" value="1"/>
</dbReference>
<dbReference type="GO" id="GO:0016020">
    <property type="term" value="C:membrane"/>
    <property type="evidence" value="ECO:0007669"/>
    <property type="project" value="UniProtKB-SubCell"/>
</dbReference>
<evidence type="ECO:0000256" key="6">
    <source>
        <dbReference type="SAM" id="MobiDB-lite"/>
    </source>
</evidence>
<proteinExistence type="predicted"/>
<feature type="transmembrane region" description="Helical" evidence="7">
    <location>
        <begin position="604"/>
        <end position="626"/>
    </location>
</feature>
<dbReference type="InterPro" id="IPR039775">
    <property type="entry name" value="PHTF1/2"/>
</dbReference>
<dbReference type="PANTHER" id="PTHR12680">
    <property type="entry name" value="PUTATIVE HOMEODOMAIN TRANSCRIPTION FACTOR PHTF"/>
    <property type="match status" value="1"/>
</dbReference>
<dbReference type="EMBL" id="VXIV02003218">
    <property type="protein sequence ID" value="KAF6019615.1"/>
    <property type="molecule type" value="Genomic_DNA"/>
</dbReference>
<evidence type="ECO:0000259" key="8">
    <source>
        <dbReference type="Pfam" id="PF12129"/>
    </source>
</evidence>
<feature type="region of interest" description="Disordered" evidence="6">
    <location>
        <begin position="341"/>
        <end position="400"/>
    </location>
</feature>
<evidence type="ECO:0000256" key="5">
    <source>
        <dbReference type="ARBA" id="ARBA00023180"/>
    </source>
</evidence>
<name>A0A7J7J0K4_BUGNE</name>
<comment type="subcellular location">
    <subcellularLocation>
        <location evidence="1">Membrane</location>
        <topology evidence="1">Multi-pass membrane protein</topology>
    </subcellularLocation>
</comment>
<dbReference type="GO" id="GO:0005783">
    <property type="term" value="C:endoplasmic reticulum"/>
    <property type="evidence" value="ECO:0007669"/>
    <property type="project" value="InterPro"/>
</dbReference>
<feature type="transmembrane region" description="Helical" evidence="7">
    <location>
        <begin position="638"/>
        <end position="656"/>
    </location>
</feature>
<keyword evidence="3 7" id="KW-1133">Transmembrane helix</keyword>
<evidence type="ECO:0000313" key="10">
    <source>
        <dbReference type="Proteomes" id="UP000593567"/>
    </source>
</evidence>
<sequence>MKLKMNRFKRNLDWYQSKIGDHDKQNWEQTVEGKISTSIDSLPKRDFVKPCRELLDVDLIKGSTFTKAAPSHTSYVRTWKGLVRLLFLPFFYKWWVQHTTRKFFWTALLLYAAQVLVTVVYLYSSVDMTISLFEVTNPLMFMFVLSVIHTQIVYTQSSTKTHLFKKTSTTKASVMPPLVQSKRSQGVKRIKKVPSKLAGKRKAKNSPLPDIKSKLLATSKASAKTSKCVRTAEYVEKMENTKLLSESSEEVEEPLSSARRTEDNADTDRDTFEDHDFDDDEGSVCSNGEEAIPPTYKLHADKLTTLPDVAITARTAHANNRHNVLLSQKLKLKCNKDRVISPTGESEETSDLDSPNKVWTSDNEWENNRVCNSDVADNSSDSSSEYVSDNQPEDDLSAEGPISLKEKLPNSLAYVPSFYDRITCIVWENGVCKKVDLSVVELGGQIERQVANIDYDSNELLFCALLFSVLIASFPFLFRFYHSPDFRAKVVDILLERQSLDVNAVRNSLSVLFGTTWQELVILINGVIQRLFLCAVFCFLISVAEKSYWQRLQFAKFFCYLTSARKSCKHGVPHFRLNKVKNIKIWLSLRAYLKKRGPQRSVEVIVGSVFGLMVVFLAAMCVQLLSDIESFIRLYGNWELSLCCLALMIYLLRFYSLGTRITKKYRNLSTIITEQINLYLHMEQKPYKKEELLVANAVLKLAESLIKEIESPYKMSTTVINPVVFNVTRVAMLSAFSAVISELLGFKLKLHKVKIG</sequence>
<feature type="transmembrane region" description="Helical" evidence="7">
    <location>
        <begin position="460"/>
        <end position="481"/>
    </location>
</feature>
<feature type="compositionally biased region" description="Low complexity" evidence="6">
    <location>
        <begin position="370"/>
        <end position="390"/>
    </location>
</feature>
<evidence type="ECO:0000256" key="3">
    <source>
        <dbReference type="ARBA" id="ARBA00022989"/>
    </source>
</evidence>
<evidence type="ECO:0000256" key="1">
    <source>
        <dbReference type="ARBA" id="ARBA00004141"/>
    </source>
</evidence>
<dbReference type="InterPro" id="IPR021980">
    <property type="entry name" value="PHTF1/2_N"/>
</dbReference>
<reference evidence="9" key="1">
    <citation type="submission" date="2020-06" db="EMBL/GenBank/DDBJ databases">
        <title>Draft genome of Bugula neritina, a colonial animal packing powerful symbionts and potential medicines.</title>
        <authorList>
            <person name="Rayko M."/>
        </authorList>
    </citation>
    <scope>NUCLEOTIDE SEQUENCE [LARGE SCALE GENOMIC DNA]</scope>
    <source>
        <strain evidence="9">Kwan_BN1</strain>
    </source>
</reference>
<dbReference type="AlphaFoldDB" id="A0A7J7J0K4"/>
<evidence type="ECO:0000256" key="4">
    <source>
        <dbReference type="ARBA" id="ARBA00023136"/>
    </source>
</evidence>
<feature type="transmembrane region" description="Helical" evidence="7">
    <location>
        <begin position="135"/>
        <end position="155"/>
    </location>
</feature>